<keyword evidence="6" id="KW-1185">Reference proteome</keyword>
<accession>A0A561C193</accession>
<dbReference type="PROSITE" id="PS00356">
    <property type="entry name" value="HTH_LACI_1"/>
    <property type="match status" value="1"/>
</dbReference>
<dbReference type="EMBL" id="VIVK01000001">
    <property type="protein sequence ID" value="TWD84702.1"/>
    <property type="molecule type" value="Genomic_DNA"/>
</dbReference>
<protein>
    <submittedName>
        <fullName evidence="5">LacI family transcriptional regulator</fullName>
    </submittedName>
</protein>
<dbReference type="CDD" id="cd01392">
    <property type="entry name" value="HTH_LacI"/>
    <property type="match status" value="1"/>
</dbReference>
<dbReference type="Proteomes" id="UP000318380">
    <property type="component" value="Unassembled WGS sequence"/>
</dbReference>
<dbReference type="InterPro" id="IPR046335">
    <property type="entry name" value="LacI/GalR-like_sensor"/>
</dbReference>
<dbReference type="InterPro" id="IPR010982">
    <property type="entry name" value="Lambda_DNA-bd_dom_sf"/>
</dbReference>
<name>A0A561C193_9ACTN</name>
<dbReference type="CDD" id="cd06267">
    <property type="entry name" value="PBP1_LacI_sugar_binding-like"/>
    <property type="match status" value="1"/>
</dbReference>
<dbReference type="RefSeq" id="WP_145812277.1">
    <property type="nucleotide sequence ID" value="NZ_VIVK01000001.1"/>
</dbReference>
<evidence type="ECO:0000256" key="2">
    <source>
        <dbReference type="ARBA" id="ARBA00023125"/>
    </source>
</evidence>
<comment type="caution">
    <text evidence="5">The sequence shown here is derived from an EMBL/GenBank/DDBJ whole genome shotgun (WGS) entry which is preliminary data.</text>
</comment>
<dbReference type="OrthoDB" id="189006at2"/>
<keyword evidence="2" id="KW-0238">DNA-binding</keyword>
<dbReference type="Pfam" id="PF13377">
    <property type="entry name" value="Peripla_BP_3"/>
    <property type="match status" value="1"/>
</dbReference>
<dbReference type="SUPFAM" id="SSF47413">
    <property type="entry name" value="lambda repressor-like DNA-binding domains"/>
    <property type="match status" value="1"/>
</dbReference>
<dbReference type="Gene3D" id="1.10.260.40">
    <property type="entry name" value="lambda repressor-like DNA-binding domains"/>
    <property type="match status" value="1"/>
</dbReference>
<organism evidence="5 6">
    <name type="scientific">Kribbella amoyensis</name>
    <dbReference type="NCBI Taxonomy" id="996641"/>
    <lineage>
        <taxon>Bacteria</taxon>
        <taxon>Bacillati</taxon>
        <taxon>Actinomycetota</taxon>
        <taxon>Actinomycetes</taxon>
        <taxon>Propionibacteriales</taxon>
        <taxon>Kribbellaceae</taxon>
        <taxon>Kribbella</taxon>
    </lineage>
</organism>
<evidence type="ECO:0000313" key="5">
    <source>
        <dbReference type="EMBL" id="TWD84702.1"/>
    </source>
</evidence>
<evidence type="ECO:0000313" key="6">
    <source>
        <dbReference type="Proteomes" id="UP000318380"/>
    </source>
</evidence>
<proteinExistence type="predicted"/>
<dbReference type="AlphaFoldDB" id="A0A561C193"/>
<dbReference type="PROSITE" id="PS50932">
    <property type="entry name" value="HTH_LACI_2"/>
    <property type="match status" value="1"/>
</dbReference>
<dbReference type="Pfam" id="PF00356">
    <property type="entry name" value="LacI"/>
    <property type="match status" value="1"/>
</dbReference>
<dbReference type="SMART" id="SM00354">
    <property type="entry name" value="HTH_LACI"/>
    <property type="match status" value="1"/>
</dbReference>
<dbReference type="GO" id="GO:0000976">
    <property type="term" value="F:transcription cis-regulatory region binding"/>
    <property type="evidence" value="ECO:0007669"/>
    <property type="project" value="TreeGrafter"/>
</dbReference>
<dbReference type="InterPro" id="IPR000843">
    <property type="entry name" value="HTH_LacI"/>
</dbReference>
<feature type="domain" description="HTH lacI-type" evidence="4">
    <location>
        <begin position="3"/>
        <end position="57"/>
    </location>
</feature>
<keyword evidence="3" id="KW-0804">Transcription</keyword>
<evidence type="ECO:0000256" key="3">
    <source>
        <dbReference type="ARBA" id="ARBA00023163"/>
    </source>
</evidence>
<keyword evidence="1" id="KW-0805">Transcription regulation</keyword>
<dbReference type="PANTHER" id="PTHR30146:SF153">
    <property type="entry name" value="LACTOSE OPERON REPRESSOR"/>
    <property type="match status" value="1"/>
</dbReference>
<sequence length="336" mass="36340">MAASLKDVAERAGVSIKTVSNVVNGTGRVGADTRARVEDVIVELGYRPNVSARSLRHSRSGVIALAVPEIGNPYFAELAELVVKAAEAYGWTVLVDQTESDPDRERLVLQGIRSHLIDGLLFVPRRLTAEDFAARTDTTPMVLLGERLTKIADRVAIDSYAAARAATEHLIDLGRTRIASIGAAESADAVTRGRFEGYRDALLAAGLRPSSRLVIPRKRWRHEDGAEAATRLLSLSKRPDAVFCSNDLLAHGALRAFHDHGVDVPAEIAVVGIDDIAESRFSRPSLSSIAPDKRHIAETAVRLLADRLKADDTPGPREFVTGFHLEVRESTAGQHG</sequence>
<evidence type="ECO:0000256" key="1">
    <source>
        <dbReference type="ARBA" id="ARBA00023015"/>
    </source>
</evidence>
<dbReference type="InterPro" id="IPR028082">
    <property type="entry name" value="Peripla_BP_I"/>
</dbReference>
<dbReference type="SUPFAM" id="SSF53822">
    <property type="entry name" value="Periplasmic binding protein-like I"/>
    <property type="match status" value="1"/>
</dbReference>
<dbReference type="Gene3D" id="3.40.50.2300">
    <property type="match status" value="2"/>
</dbReference>
<evidence type="ECO:0000259" key="4">
    <source>
        <dbReference type="PROSITE" id="PS50932"/>
    </source>
</evidence>
<dbReference type="PANTHER" id="PTHR30146">
    <property type="entry name" value="LACI-RELATED TRANSCRIPTIONAL REPRESSOR"/>
    <property type="match status" value="1"/>
</dbReference>
<gene>
    <name evidence="5" type="ORF">FB561_5896</name>
</gene>
<dbReference type="GO" id="GO:0003700">
    <property type="term" value="F:DNA-binding transcription factor activity"/>
    <property type="evidence" value="ECO:0007669"/>
    <property type="project" value="TreeGrafter"/>
</dbReference>
<reference evidence="5 6" key="1">
    <citation type="submission" date="2019-06" db="EMBL/GenBank/DDBJ databases">
        <title>Sequencing the genomes of 1000 actinobacteria strains.</title>
        <authorList>
            <person name="Klenk H.-P."/>
        </authorList>
    </citation>
    <scope>NUCLEOTIDE SEQUENCE [LARGE SCALE GENOMIC DNA]</scope>
    <source>
        <strain evidence="5 6">DSM 24683</strain>
    </source>
</reference>